<sequence>MEVSDDISRIRQQIRVPDAQAAHISGDIICYPIGGDININAVVEFQSHVADHLSDLRGAPVEAHFHEPPEHVTILKFFTCATGDFFLNNLGQVGRHKRVLSPGIDNRQTFISFVVAKIGCRNVQLYPADSNSGHIDDVVEKVEGGRADSGINETQ</sequence>
<organism evidence="1 2">
    <name type="scientific">Cuscuta epithymum</name>
    <dbReference type="NCBI Taxonomy" id="186058"/>
    <lineage>
        <taxon>Eukaryota</taxon>
        <taxon>Viridiplantae</taxon>
        <taxon>Streptophyta</taxon>
        <taxon>Embryophyta</taxon>
        <taxon>Tracheophyta</taxon>
        <taxon>Spermatophyta</taxon>
        <taxon>Magnoliopsida</taxon>
        <taxon>eudicotyledons</taxon>
        <taxon>Gunneridae</taxon>
        <taxon>Pentapetalae</taxon>
        <taxon>asterids</taxon>
        <taxon>lamiids</taxon>
        <taxon>Solanales</taxon>
        <taxon>Convolvulaceae</taxon>
        <taxon>Cuscuteae</taxon>
        <taxon>Cuscuta</taxon>
        <taxon>Cuscuta subgen. Cuscuta</taxon>
    </lineage>
</organism>
<keyword evidence="2" id="KW-1185">Reference proteome</keyword>
<dbReference type="EMBL" id="CAMAPF010000017">
    <property type="protein sequence ID" value="CAH9070030.1"/>
    <property type="molecule type" value="Genomic_DNA"/>
</dbReference>
<proteinExistence type="predicted"/>
<comment type="caution">
    <text evidence="1">The sequence shown here is derived from an EMBL/GenBank/DDBJ whole genome shotgun (WGS) entry which is preliminary data.</text>
</comment>
<dbReference type="Proteomes" id="UP001152523">
    <property type="component" value="Unassembled WGS sequence"/>
</dbReference>
<evidence type="ECO:0000313" key="2">
    <source>
        <dbReference type="Proteomes" id="UP001152523"/>
    </source>
</evidence>
<protein>
    <submittedName>
        <fullName evidence="1">Uncharacterized protein</fullName>
    </submittedName>
</protein>
<gene>
    <name evidence="1" type="ORF">CEPIT_LOCUS3274</name>
</gene>
<reference evidence="1" key="1">
    <citation type="submission" date="2022-07" db="EMBL/GenBank/DDBJ databases">
        <authorList>
            <person name="Macas J."/>
            <person name="Novak P."/>
            <person name="Neumann P."/>
        </authorList>
    </citation>
    <scope>NUCLEOTIDE SEQUENCE</scope>
</reference>
<dbReference type="AlphaFoldDB" id="A0AAV0CCJ6"/>
<evidence type="ECO:0000313" key="1">
    <source>
        <dbReference type="EMBL" id="CAH9070030.1"/>
    </source>
</evidence>
<accession>A0AAV0CCJ6</accession>
<name>A0AAV0CCJ6_9ASTE</name>